<reference evidence="1" key="2">
    <citation type="submission" date="2015-06" db="UniProtKB">
        <authorList>
            <consortium name="EnsemblMetazoa"/>
        </authorList>
    </citation>
    <scope>IDENTIFICATION</scope>
</reference>
<keyword evidence="2" id="KW-1185">Reference proteome</keyword>
<name>T1K7U0_TETUR</name>
<organism evidence="1 2">
    <name type="scientific">Tetranychus urticae</name>
    <name type="common">Two-spotted spider mite</name>
    <dbReference type="NCBI Taxonomy" id="32264"/>
    <lineage>
        <taxon>Eukaryota</taxon>
        <taxon>Metazoa</taxon>
        <taxon>Ecdysozoa</taxon>
        <taxon>Arthropoda</taxon>
        <taxon>Chelicerata</taxon>
        <taxon>Arachnida</taxon>
        <taxon>Acari</taxon>
        <taxon>Acariformes</taxon>
        <taxon>Trombidiformes</taxon>
        <taxon>Prostigmata</taxon>
        <taxon>Eleutherengona</taxon>
        <taxon>Raphignathae</taxon>
        <taxon>Tetranychoidea</taxon>
        <taxon>Tetranychidae</taxon>
        <taxon>Tetranychus</taxon>
    </lineage>
</organism>
<sequence length="26" mass="3164">MFTSEAQFFGFMLSFMQRRRSEKMLG</sequence>
<reference evidence="2" key="1">
    <citation type="submission" date="2011-08" db="EMBL/GenBank/DDBJ databases">
        <authorList>
            <person name="Rombauts S."/>
        </authorList>
    </citation>
    <scope>NUCLEOTIDE SEQUENCE</scope>
    <source>
        <strain evidence="2">London</strain>
    </source>
</reference>
<proteinExistence type="predicted"/>
<dbReference type="Proteomes" id="UP000015104">
    <property type="component" value="Unassembled WGS sequence"/>
</dbReference>
<dbReference type="HOGENOM" id="CLU_3417499_0_0_1"/>
<accession>T1K7U0</accession>
<evidence type="ECO:0000313" key="2">
    <source>
        <dbReference type="Proteomes" id="UP000015104"/>
    </source>
</evidence>
<evidence type="ECO:0000313" key="1">
    <source>
        <dbReference type="EnsemblMetazoa" id="tetur06g05540.1"/>
    </source>
</evidence>
<protein>
    <submittedName>
        <fullName evidence="1">Uncharacterized protein</fullName>
    </submittedName>
</protein>
<dbReference type="EnsemblMetazoa" id="tetur06g05540.1">
    <property type="protein sequence ID" value="tetur06g05540.1"/>
    <property type="gene ID" value="tetur06g05540"/>
</dbReference>
<dbReference type="EMBL" id="CAEY01001813">
    <property type="status" value="NOT_ANNOTATED_CDS"/>
    <property type="molecule type" value="Genomic_DNA"/>
</dbReference>
<dbReference type="AlphaFoldDB" id="T1K7U0"/>